<dbReference type="SUPFAM" id="SSF52540">
    <property type="entry name" value="P-loop containing nucleoside triphosphate hydrolases"/>
    <property type="match status" value="1"/>
</dbReference>
<dbReference type="PROSITE" id="PS51419">
    <property type="entry name" value="RAB"/>
    <property type="match status" value="1"/>
</dbReference>
<name>A0A427YMN9_9TREE</name>
<dbReference type="SMART" id="SM00174">
    <property type="entry name" value="RHO"/>
    <property type="match status" value="1"/>
</dbReference>
<evidence type="ECO:0000313" key="4">
    <source>
        <dbReference type="Proteomes" id="UP000279259"/>
    </source>
</evidence>
<dbReference type="Pfam" id="PF00071">
    <property type="entry name" value="Ras"/>
    <property type="match status" value="1"/>
</dbReference>
<dbReference type="NCBIfam" id="TIGR00231">
    <property type="entry name" value="small_GTP"/>
    <property type="match status" value="1"/>
</dbReference>
<dbReference type="GO" id="GO:0005525">
    <property type="term" value="F:GTP binding"/>
    <property type="evidence" value="ECO:0007669"/>
    <property type="project" value="InterPro"/>
</dbReference>
<dbReference type="PROSITE" id="PS51420">
    <property type="entry name" value="RHO"/>
    <property type="match status" value="1"/>
</dbReference>
<evidence type="ECO:0000256" key="1">
    <source>
        <dbReference type="ARBA" id="ARBA00022741"/>
    </source>
</evidence>
<keyword evidence="1" id="KW-0547">Nucleotide-binding</keyword>
<dbReference type="AlphaFoldDB" id="A0A427YMN9"/>
<reference evidence="3 4" key="1">
    <citation type="submission" date="2018-11" db="EMBL/GenBank/DDBJ databases">
        <title>Genome sequence of Saitozyma podzolica DSM 27192.</title>
        <authorList>
            <person name="Aliyu H."/>
            <person name="Gorte O."/>
            <person name="Ochsenreither K."/>
        </authorList>
    </citation>
    <scope>NUCLEOTIDE SEQUENCE [LARGE SCALE GENOMIC DNA]</scope>
    <source>
        <strain evidence="3 4">DSM 27192</strain>
    </source>
</reference>
<dbReference type="SMART" id="SM00173">
    <property type="entry name" value="RAS"/>
    <property type="match status" value="1"/>
</dbReference>
<dbReference type="GO" id="GO:0003924">
    <property type="term" value="F:GTPase activity"/>
    <property type="evidence" value="ECO:0007669"/>
    <property type="project" value="InterPro"/>
</dbReference>
<dbReference type="EMBL" id="RSCD01000006">
    <property type="protein sequence ID" value="RSH92309.1"/>
    <property type="molecule type" value="Genomic_DNA"/>
</dbReference>
<dbReference type="STRING" id="1890683.A0A427YMN9"/>
<dbReference type="SMART" id="SM00175">
    <property type="entry name" value="RAB"/>
    <property type="match status" value="1"/>
</dbReference>
<dbReference type="InterPro" id="IPR001806">
    <property type="entry name" value="Small_GTPase"/>
</dbReference>
<dbReference type="CDD" id="cd01860">
    <property type="entry name" value="Rab5_related"/>
    <property type="match status" value="1"/>
</dbReference>
<feature type="region of interest" description="Disordered" evidence="2">
    <location>
        <begin position="176"/>
        <end position="207"/>
    </location>
</feature>
<comment type="caution">
    <text evidence="3">The sequence shown here is derived from an EMBL/GenBank/DDBJ whole genome shotgun (WGS) entry which is preliminary data.</text>
</comment>
<accession>A0A427YMN9</accession>
<sequence length="207" mass="22735">MSRTTSFKLVLLGESAVGKSSLVLRFVRNEFSDFRINHRVSIGFAGAAFLTQTVNLDDNTAVKFEIWDTAGQERYKSLAPIYFRNSNAAVIVYDITQPPETSFEKAKTWVRELQRQADPGIVIMLVGNKLDLSASRKTSTELGKQFADEEGLLFAEASAKSGEGVEGLFMEIARKLPANPPPTRTPASRQGVRVEGQAEETPSACNC</sequence>
<dbReference type="FunFam" id="3.40.50.300:FF:000808">
    <property type="entry name" value="Small GTP-binding protein, putative"/>
    <property type="match status" value="1"/>
</dbReference>
<dbReference type="Proteomes" id="UP000279259">
    <property type="component" value="Unassembled WGS sequence"/>
</dbReference>
<proteinExistence type="predicted"/>
<evidence type="ECO:0000313" key="3">
    <source>
        <dbReference type="EMBL" id="RSH92309.1"/>
    </source>
</evidence>
<dbReference type="InterPro" id="IPR005225">
    <property type="entry name" value="Small_GTP-bd"/>
</dbReference>
<dbReference type="Gene3D" id="3.40.50.300">
    <property type="entry name" value="P-loop containing nucleotide triphosphate hydrolases"/>
    <property type="match status" value="1"/>
</dbReference>
<dbReference type="InterPro" id="IPR027417">
    <property type="entry name" value="P-loop_NTPase"/>
</dbReference>
<keyword evidence="4" id="KW-1185">Reference proteome</keyword>
<protein>
    <submittedName>
        <fullName evidence="3">GTP-binding protein of the rab/ypt</fullName>
    </submittedName>
</protein>
<dbReference type="OrthoDB" id="63533at2759"/>
<dbReference type="PRINTS" id="PR00449">
    <property type="entry name" value="RASTRNSFRMNG"/>
</dbReference>
<organism evidence="3 4">
    <name type="scientific">Saitozyma podzolica</name>
    <dbReference type="NCBI Taxonomy" id="1890683"/>
    <lineage>
        <taxon>Eukaryota</taxon>
        <taxon>Fungi</taxon>
        <taxon>Dikarya</taxon>
        <taxon>Basidiomycota</taxon>
        <taxon>Agaricomycotina</taxon>
        <taxon>Tremellomycetes</taxon>
        <taxon>Tremellales</taxon>
        <taxon>Trimorphomycetaceae</taxon>
        <taxon>Saitozyma</taxon>
    </lineage>
</organism>
<gene>
    <name evidence="3" type="primary">YPT52</name>
    <name evidence="3" type="ORF">EHS25_008724</name>
</gene>
<dbReference type="SMART" id="SM00176">
    <property type="entry name" value="RAN"/>
    <property type="match status" value="1"/>
</dbReference>
<dbReference type="PROSITE" id="PS51421">
    <property type="entry name" value="RAS"/>
    <property type="match status" value="1"/>
</dbReference>
<dbReference type="PANTHER" id="PTHR47978">
    <property type="match status" value="1"/>
</dbReference>
<evidence type="ECO:0000256" key="2">
    <source>
        <dbReference type="SAM" id="MobiDB-lite"/>
    </source>
</evidence>